<reference evidence="1" key="1">
    <citation type="submission" date="2022-06" db="EMBL/GenBank/DDBJ databases">
        <authorList>
            <person name="Legras J.-L."/>
            <person name="Devillers H."/>
            <person name="Grondin C."/>
        </authorList>
    </citation>
    <scope>NUCLEOTIDE SEQUENCE</scope>
    <source>
        <strain evidence="1">CLIB 1444</strain>
    </source>
</reference>
<accession>A0ACA9Y9S4</accession>
<proteinExistence type="predicted"/>
<dbReference type="Proteomes" id="UP001152531">
    <property type="component" value="Unassembled WGS sequence"/>
</dbReference>
<evidence type="ECO:0000313" key="2">
    <source>
        <dbReference type="Proteomes" id="UP001152531"/>
    </source>
</evidence>
<name>A0ACA9Y9S4_9ASCO</name>
<comment type="caution">
    <text evidence="1">The sequence shown here is derived from an EMBL/GenBank/DDBJ whole genome shotgun (WGS) entry which is preliminary data.</text>
</comment>
<protein>
    <submittedName>
        <fullName evidence="1">Dolichyl-diphosphooligosaccharide--protein glycosyltransferase subunit Wbp1p</fullName>
    </submittedName>
</protein>
<dbReference type="EMBL" id="CALSDN010000007">
    <property type="protein sequence ID" value="CAH6721799.1"/>
    <property type="molecule type" value="Genomic_DNA"/>
</dbReference>
<evidence type="ECO:0000313" key="1">
    <source>
        <dbReference type="EMBL" id="CAH6721799.1"/>
    </source>
</evidence>
<gene>
    <name evidence="1" type="ORF">CLIB1444_07S02696</name>
</gene>
<sequence>MIFQRLILLLSLVWAVIGGTSLIIYDSESIDLDHPTPELLKIVRYSESKFNQTVVRGYTDDDLKIFIGEESIVDKIFILPTTSKKILNKKELNKVNLVKLLEKNVDIVVVGDHEKNYPEDIKDFLNEVGIYPSPKGYKLVDHFNSDDKVKLTKQNIGCSRILSSIDKVYDGQSAIIDNNENLIPIVKASSTSFSTNDNVNSIDNDNTWGIGEQSFVVVGLQSLSGSRLTWFGSYDLIDEEILSWSLGFRNILKLQFVQHHKESEPSKLDGTLYRVSDQVIYTIGVSELADNEWKPYEVEEGDALQLSFKMLDPYQRLNLQPLGKVSSTEDGPLDTFAYFVNFTIPDQHGMFTFELDHKRSGLSYLSDKKVVAVRHLANDEFKRSWEITNAWYYIASAMFVVVGWLIFVVNFIYVSRDDSQRKNI</sequence>
<keyword evidence="2" id="KW-1185">Reference proteome</keyword>
<organism evidence="1 2">
    <name type="scientific">[Candida] jaroonii</name>
    <dbReference type="NCBI Taxonomy" id="467808"/>
    <lineage>
        <taxon>Eukaryota</taxon>
        <taxon>Fungi</taxon>
        <taxon>Dikarya</taxon>
        <taxon>Ascomycota</taxon>
        <taxon>Saccharomycotina</taxon>
        <taxon>Pichiomycetes</taxon>
        <taxon>Debaryomycetaceae</taxon>
        <taxon>Yamadazyma</taxon>
    </lineage>
</organism>